<dbReference type="EMBL" id="CM001881">
    <property type="protein sequence ID" value="EOY24389.1"/>
    <property type="molecule type" value="Genomic_DNA"/>
</dbReference>
<keyword evidence="3 6" id="KW-0812">Transmembrane</keyword>
<dbReference type="GO" id="GO:0022857">
    <property type="term" value="F:transmembrane transporter activity"/>
    <property type="evidence" value="ECO:0007669"/>
    <property type="project" value="InterPro"/>
</dbReference>
<evidence type="ECO:0000256" key="6">
    <source>
        <dbReference type="RuleBase" id="RU003755"/>
    </source>
</evidence>
<sequence>MSFPVTQGKTLPDAWDYKGSPAERSKSGGWTSAAMILGVEACERLTTLGIAVNLVTYLTGTMHLGNATSATTVTNFLGTSFMLCLLGGFIADTFLGRYLTIGIFATVQATGVTILTISTVIPSLRPPKCSMDNPTTCTQASGIQLIILYLALYLTALGTGGLKSSVSGFGSDQFDDSDPEERYQMTNFFNWFFFFINIGSLGSVTILVYIQDNLGREWGYGICACAIVIGLVVFLSGTRRYRFKKLVGSPLTQIAAVFVAAWKKRHLELPSDPSLLFNIDDAAEGLKKKQKLPHSKQFRFLDRAAIQDSSAPEANKWNLATLTDVEEVKLVIRMLPIWATTIIFWTVYAQMTTFSVSQATTMDRHIGIFQIPPASLTVFFVASILVTVPIYDRLIAPIARKVLKNPQGLTPLQRIGVGLVLSIIAMIAAAMTEIKRLRVARSHGLTNDRAVEIPLSVFWLVPQFLFVGAGEAFTYIGQLDFFLRECPKGMKTMSTGLFLSTLSLGFFVSSLLVTIVHKVTGNKKPWLPDNLNQGRLYDFYWLLAILSSLNLAIYLVFAKWYVYKDKRLADEGIELEEAEPTFH</sequence>
<dbReference type="Proteomes" id="UP000026915">
    <property type="component" value="Chromosome 3"/>
</dbReference>
<evidence type="ECO:0000256" key="2">
    <source>
        <dbReference type="ARBA" id="ARBA00005982"/>
    </source>
</evidence>
<evidence type="ECO:0000313" key="9">
    <source>
        <dbReference type="Proteomes" id="UP000026915"/>
    </source>
</evidence>
<evidence type="ECO:0000256" key="5">
    <source>
        <dbReference type="ARBA" id="ARBA00023136"/>
    </source>
</evidence>
<dbReference type="PROSITE" id="PS01023">
    <property type="entry name" value="PTR2_2"/>
    <property type="match status" value="1"/>
</dbReference>
<dbReference type="Pfam" id="PF00854">
    <property type="entry name" value="PTR2"/>
    <property type="match status" value="1"/>
</dbReference>
<feature type="transmembrane region" description="Helical" evidence="7">
    <location>
        <begin position="497"/>
        <end position="519"/>
    </location>
</feature>
<protein>
    <submittedName>
        <fullName evidence="8">Nitrate transporter 1.1 isoform 1</fullName>
    </submittedName>
</protein>
<feature type="transmembrane region" description="Helical" evidence="7">
    <location>
        <begin position="188"/>
        <end position="211"/>
    </location>
</feature>
<evidence type="ECO:0000256" key="4">
    <source>
        <dbReference type="ARBA" id="ARBA00022989"/>
    </source>
</evidence>
<feature type="transmembrane region" description="Helical" evidence="7">
    <location>
        <begin position="98"/>
        <end position="121"/>
    </location>
</feature>
<feature type="transmembrane region" description="Helical" evidence="7">
    <location>
        <begin position="72"/>
        <end position="91"/>
    </location>
</feature>
<dbReference type="Gene3D" id="1.20.1250.20">
    <property type="entry name" value="MFS general substrate transporter like domains"/>
    <property type="match status" value="1"/>
</dbReference>
<keyword evidence="4 7" id="KW-1133">Transmembrane helix</keyword>
<organism evidence="8 9">
    <name type="scientific">Theobroma cacao</name>
    <name type="common">Cacao</name>
    <name type="synonym">Cocoa</name>
    <dbReference type="NCBI Taxonomy" id="3641"/>
    <lineage>
        <taxon>Eukaryota</taxon>
        <taxon>Viridiplantae</taxon>
        <taxon>Streptophyta</taxon>
        <taxon>Embryophyta</taxon>
        <taxon>Tracheophyta</taxon>
        <taxon>Spermatophyta</taxon>
        <taxon>Magnoliopsida</taxon>
        <taxon>eudicotyledons</taxon>
        <taxon>Gunneridae</taxon>
        <taxon>Pentapetalae</taxon>
        <taxon>rosids</taxon>
        <taxon>malvids</taxon>
        <taxon>Malvales</taxon>
        <taxon>Malvaceae</taxon>
        <taxon>Byttnerioideae</taxon>
        <taxon>Theobroma</taxon>
    </lineage>
</organism>
<dbReference type="HOGENOM" id="CLU_009313_4_1_1"/>
<evidence type="ECO:0000256" key="3">
    <source>
        <dbReference type="ARBA" id="ARBA00022692"/>
    </source>
</evidence>
<dbReference type="InterPro" id="IPR018456">
    <property type="entry name" value="PTR2_symporter_CS"/>
</dbReference>
<evidence type="ECO:0000313" key="8">
    <source>
        <dbReference type="EMBL" id="EOY24389.1"/>
    </source>
</evidence>
<reference evidence="8 9" key="1">
    <citation type="journal article" date="2013" name="Genome Biol.">
        <title>The genome sequence of the most widely cultivated cacao type and its use to identify candidate genes regulating pod color.</title>
        <authorList>
            <person name="Motamayor J.C."/>
            <person name="Mockaitis K."/>
            <person name="Schmutz J."/>
            <person name="Haiminen N."/>
            <person name="Iii D.L."/>
            <person name="Cornejo O."/>
            <person name="Findley S.D."/>
            <person name="Zheng P."/>
            <person name="Utro F."/>
            <person name="Royaert S."/>
            <person name="Saski C."/>
            <person name="Jenkins J."/>
            <person name="Podicheti R."/>
            <person name="Zhao M."/>
            <person name="Scheffler B.E."/>
            <person name="Stack J.C."/>
            <person name="Feltus F.A."/>
            <person name="Mustiga G.M."/>
            <person name="Amores F."/>
            <person name="Phillips W."/>
            <person name="Marelli J.P."/>
            <person name="May G.D."/>
            <person name="Shapiro H."/>
            <person name="Ma J."/>
            <person name="Bustamante C.D."/>
            <person name="Schnell R.J."/>
            <person name="Main D."/>
            <person name="Gilbert D."/>
            <person name="Parida L."/>
            <person name="Kuhn D.N."/>
        </authorList>
    </citation>
    <scope>NUCLEOTIDE SEQUENCE [LARGE SCALE GENOMIC DNA]</scope>
    <source>
        <strain evidence="9">cv. Matina 1-6</strain>
    </source>
</reference>
<gene>
    <name evidence="8" type="ORF">TCM_016005</name>
</gene>
<feature type="transmembrane region" description="Helical" evidence="7">
    <location>
        <begin position="451"/>
        <end position="476"/>
    </location>
</feature>
<feature type="transmembrane region" description="Helical" evidence="7">
    <location>
        <begin position="368"/>
        <end position="391"/>
    </location>
</feature>
<keyword evidence="5 7" id="KW-0472">Membrane</keyword>
<dbReference type="Gramene" id="EOY24389">
    <property type="protein sequence ID" value="EOY24389"/>
    <property type="gene ID" value="TCM_016005"/>
</dbReference>
<evidence type="ECO:0000256" key="7">
    <source>
        <dbReference type="SAM" id="Phobius"/>
    </source>
</evidence>
<feature type="transmembrane region" description="Helical" evidence="7">
    <location>
        <begin position="539"/>
        <end position="557"/>
    </location>
</feature>
<comment type="subcellular location">
    <subcellularLocation>
        <location evidence="1 6">Membrane</location>
        <topology evidence="1 6">Multi-pass membrane protein</topology>
    </subcellularLocation>
</comment>
<dbReference type="InterPro" id="IPR036259">
    <property type="entry name" value="MFS_trans_sf"/>
</dbReference>
<feature type="transmembrane region" description="Helical" evidence="7">
    <location>
        <begin position="412"/>
        <end position="431"/>
    </location>
</feature>
<dbReference type="PANTHER" id="PTHR11654">
    <property type="entry name" value="OLIGOPEPTIDE TRANSPORTER-RELATED"/>
    <property type="match status" value="1"/>
</dbReference>
<feature type="transmembrane region" description="Helical" evidence="7">
    <location>
        <begin position="141"/>
        <end position="162"/>
    </location>
</feature>
<keyword evidence="9" id="KW-1185">Reference proteome</keyword>
<proteinExistence type="inferred from homology"/>
<dbReference type="SUPFAM" id="SSF103473">
    <property type="entry name" value="MFS general substrate transporter"/>
    <property type="match status" value="1"/>
</dbReference>
<comment type="similarity">
    <text evidence="2 6">Belongs to the major facilitator superfamily. Proton-dependent oligopeptide transporter (POT/PTR) (TC 2.A.17) family.</text>
</comment>
<keyword evidence="6" id="KW-0813">Transport</keyword>
<feature type="transmembrane region" description="Helical" evidence="7">
    <location>
        <begin position="217"/>
        <end position="235"/>
    </location>
</feature>
<evidence type="ECO:0000256" key="1">
    <source>
        <dbReference type="ARBA" id="ARBA00004141"/>
    </source>
</evidence>
<name>A0A061GBF4_THECC</name>
<dbReference type="InterPro" id="IPR000109">
    <property type="entry name" value="POT_fam"/>
</dbReference>
<dbReference type="GO" id="GO:0006857">
    <property type="term" value="P:oligopeptide transport"/>
    <property type="evidence" value="ECO:0007669"/>
    <property type="project" value="InterPro"/>
</dbReference>
<feature type="transmembrane region" description="Helical" evidence="7">
    <location>
        <begin position="330"/>
        <end position="348"/>
    </location>
</feature>
<accession>A0A061GBF4</accession>
<dbReference type="GO" id="GO:0016020">
    <property type="term" value="C:membrane"/>
    <property type="evidence" value="ECO:0007669"/>
    <property type="project" value="UniProtKB-SubCell"/>
</dbReference>
<dbReference type="AlphaFoldDB" id="A0A061GBF4"/>
<dbReference type="PROSITE" id="PS01022">
    <property type="entry name" value="PTR2_1"/>
    <property type="match status" value="1"/>
</dbReference>